<protein>
    <submittedName>
        <fullName evidence="1">Uncharacterized protein</fullName>
    </submittedName>
</protein>
<name>A0AAW2MYN9_SESRA</name>
<gene>
    <name evidence="1" type="ORF">Sradi_4874900</name>
</gene>
<dbReference type="AlphaFoldDB" id="A0AAW2MYN9"/>
<reference evidence="1" key="1">
    <citation type="submission" date="2020-06" db="EMBL/GenBank/DDBJ databases">
        <authorList>
            <person name="Li T."/>
            <person name="Hu X."/>
            <person name="Zhang T."/>
            <person name="Song X."/>
            <person name="Zhang H."/>
            <person name="Dai N."/>
            <person name="Sheng W."/>
            <person name="Hou X."/>
            <person name="Wei L."/>
        </authorList>
    </citation>
    <scope>NUCLEOTIDE SEQUENCE</scope>
    <source>
        <strain evidence="1">G02</strain>
        <tissue evidence="1">Leaf</tissue>
    </source>
</reference>
<sequence>MGGRVVVGGAATVTEVLQRGGVNRGRDRGVAPLVERRLSVSRCTGAARGVVGQMRVGD</sequence>
<accession>A0AAW2MYN9</accession>
<dbReference type="EMBL" id="JACGWJ010000021">
    <property type="protein sequence ID" value="KAL0336630.1"/>
    <property type="molecule type" value="Genomic_DNA"/>
</dbReference>
<organism evidence="1">
    <name type="scientific">Sesamum radiatum</name>
    <name type="common">Black benniseed</name>
    <dbReference type="NCBI Taxonomy" id="300843"/>
    <lineage>
        <taxon>Eukaryota</taxon>
        <taxon>Viridiplantae</taxon>
        <taxon>Streptophyta</taxon>
        <taxon>Embryophyta</taxon>
        <taxon>Tracheophyta</taxon>
        <taxon>Spermatophyta</taxon>
        <taxon>Magnoliopsida</taxon>
        <taxon>eudicotyledons</taxon>
        <taxon>Gunneridae</taxon>
        <taxon>Pentapetalae</taxon>
        <taxon>asterids</taxon>
        <taxon>lamiids</taxon>
        <taxon>Lamiales</taxon>
        <taxon>Pedaliaceae</taxon>
        <taxon>Sesamum</taxon>
    </lineage>
</organism>
<reference evidence="1" key="2">
    <citation type="journal article" date="2024" name="Plant">
        <title>Genomic evolution and insights into agronomic trait innovations of Sesamum species.</title>
        <authorList>
            <person name="Miao H."/>
            <person name="Wang L."/>
            <person name="Qu L."/>
            <person name="Liu H."/>
            <person name="Sun Y."/>
            <person name="Le M."/>
            <person name="Wang Q."/>
            <person name="Wei S."/>
            <person name="Zheng Y."/>
            <person name="Lin W."/>
            <person name="Duan Y."/>
            <person name="Cao H."/>
            <person name="Xiong S."/>
            <person name="Wang X."/>
            <person name="Wei L."/>
            <person name="Li C."/>
            <person name="Ma Q."/>
            <person name="Ju M."/>
            <person name="Zhao R."/>
            <person name="Li G."/>
            <person name="Mu C."/>
            <person name="Tian Q."/>
            <person name="Mei H."/>
            <person name="Zhang T."/>
            <person name="Gao T."/>
            <person name="Zhang H."/>
        </authorList>
    </citation>
    <scope>NUCLEOTIDE SEQUENCE</scope>
    <source>
        <strain evidence="1">G02</strain>
    </source>
</reference>
<proteinExistence type="predicted"/>
<evidence type="ECO:0000313" key="1">
    <source>
        <dbReference type="EMBL" id="KAL0336630.1"/>
    </source>
</evidence>
<comment type="caution">
    <text evidence="1">The sequence shown here is derived from an EMBL/GenBank/DDBJ whole genome shotgun (WGS) entry which is preliminary data.</text>
</comment>